<reference evidence="4" key="1">
    <citation type="submission" date="2023-06" db="EMBL/GenBank/DDBJ databases">
        <authorList>
            <person name="Delattre M."/>
        </authorList>
    </citation>
    <scope>NUCLEOTIDE SEQUENCE</scope>
    <source>
        <strain evidence="4">AF72</strain>
    </source>
</reference>
<dbReference type="InterPro" id="IPR019336">
    <property type="entry name" value="GPR180/TMEM145_TM"/>
</dbReference>
<keyword evidence="1" id="KW-1133">Transmembrane helix</keyword>
<feature type="chain" id="PRO_5041234779" description="GPR180/TMEM145 transmembrane domain-containing protein" evidence="2">
    <location>
        <begin position="30"/>
        <end position="510"/>
    </location>
</feature>
<feature type="signal peptide" evidence="2">
    <location>
        <begin position="1"/>
        <end position="29"/>
    </location>
</feature>
<dbReference type="GO" id="GO:0019236">
    <property type="term" value="P:response to pheromone"/>
    <property type="evidence" value="ECO:0007669"/>
    <property type="project" value="InterPro"/>
</dbReference>
<dbReference type="PANTHER" id="PTHR23252">
    <property type="entry name" value="INTIMAL THICKNESS RECEPTOR-RELATED"/>
    <property type="match status" value="1"/>
</dbReference>
<feature type="transmembrane region" description="Helical" evidence="1">
    <location>
        <begin position="332"/>
        <end position="354"/>
    </location>
</feature>
<feature type="non-terminal residue" evidence="4">
    <location>
        <position position="1"/>
    </location>
</feature>
<feature type="transmembrane region" description="Helical" evidence="1">
    <location>
        <begin position="432"/>
        <end position="455"/>
    </location>
</feature>
<protein>
    <recommendedName>
        <fullName evidence="3">GPR180/TMEM145 transmembrane domain-containing protein</fullName>
    </recommendedName>
</protein>
<keyword evidence="1" id="KW-0812">Transmembrane</keyword>
<keyword evidence="1" id="KW-0472">Membrane</keyword>
<evidence type="ECO:0000256" key="2">
    <source>
        <dbReference type="SAM" id="SignalP"/>
    </source>
</evidence>
<name>A0AA36G410_9BILA</name>
<feature type="transmembrane region" description="Helical" evidence="1">
    <location>
        <begin position="228"/>
        <end position="247"/>
    </location>
</feature>
<comment type="caution">
    <text evidence="4">The sequence shown here is derived from an EMBL/GenBank/DDBJ whole genome shotgun (WGS) entry which is preliminary data.</text>
</comment>
<dbReference type="Proteomes" id="UP001177023">
    <property type="component" value="Unassembled WGS sequence"/>
</dbReference>
<evidence type="ECO:0000259" key="3">
    <source>
        <dbReference type="Pfam" id="PF10192"/>
    </source>
</evidence>
<accession>A0AA36G410</accession>
<evidence type="ECO:0000313" key="5">
    <source>
        <dbReference type="Proteomes" id="UP001177023"/>
    </source>
</evidence>
<gene>
    <name evidence="4" type="ORF">MSPICULIGERA_LOCUS13371</name>
</gene>
<feature type="domain" description="GPR180/TMEM145 transmembrane" evidence="3">
    <location>
        <begin position="235"/>
        <end position="448"/>
    </location>
</feature>
<dbReference type="InterPro" id="IPR047831">
    <property type="entry name" value="GPR180/TMEM145"/>
</dbReference>
<feature type="transmembrane region" description="Helical" evidence="1">
    <location>
        <begin position="366"/>
        <end position="390"/>
    </location>
</feature>
<proteinExistence type="predicted"/>
<evidence type="ECO:0000313" key="4">
    <source>
        <dbReference type="EMBL" id="CAJ0575054.1"/>
    </source>
</evidence>
<evidence type="ECO:0000256" key="1">
    <source>
        <dbReference type="SAM" id="Phobius"/>
    </source>
</evidence>
<sequence>MQGSTRRCKTWHLLFVVVFLHHFVQFGSTVRVRGVWDPKEANVKIIKKFGFQQIDQNFPKASRGFVYGNITGKQTKEDDVLTFIVVPAAKIGALHSDSEYGNSCGVMMEKIAANGYDAKCNTKGQADIFRWVPCPAGKLCEEEEPVTNSSTLLPDSQLTLQIIEPETPEYWYLVLISCHLDENCTWVASKTESKLSYDLWLTNGNPTFQDRDPFRLQFSFDEQDATQMYLLTLVAYTILCGLIYRGKAIQKKHYSPSRLNLLAYIAYLKTAGVALQSLNMLVFASDGEGVFLARLIGEVLRMVGIDLLCLLLLLLARGWAFNNGETITKCFFFSWMLLSAIKFVLFCCNFIFVYDIVHDVDIFISWPGYGMLAIRIIFALWFLLEVRWLIKRERCHEKAVFLAHFGAGFLVWFVYLPGVGVVAHFISVLWRFKIILGIRTLANFAAIASLVHLFWPYSQYKKYFGVDFGHIRTGRTDSNELEDFEKLLFDASDSEGEGDTSPRGRVFNEI</sequence>
<dbReference type="AlphaFoldDB" id="A0AA36G410"/>
<keyword evidence="5" id="KW-1185">Reference proteome</keyword>
<organism evidence="4 5">
    <name type="scientific">Mesorhabditis spiculigera</name>
    <dbReference type="NCBI Taxonomy" id="96644"/>
    <lineage>
        <taxon>Eukaryota</taxon>
        <taxon>Metazoa</taxon>
        <taxon>Ecdysozoa</taxon>
        <taxon>Nematoda</taxon>
        <taxon>Chromadorea</taxon>
        <taxon>Rhabditida</taxon>
        <taxon>Rhabditina</taxon>
        <taxon>Rhabditomorpha</taxon>
        <taxon>Rhabditoidea</taxon>
        <taxon>Rhabditidae</taxon>
        <taxon>Mesorhabditinae</taxon>
        <taxon>Mesorhabditis</taxon>
    </lineage>
</organism>
<keyword evidence="2" id="KW-0732">Signal</keyword>
<dbReference type="PANTHER" id="PTHR23252:SF43">
    <property type="entry name" value="INTIMAL THICKNESS RELATED RECEPTOR IRP DOMAIN-CONTAINING PROTEIN"/>
    <property type="match status" value="1"/>
</dbReference>
<feature type="transmembrane region" description="Helical" evidence="1">
    <location>
        <begin position="299"/>
        <end position="320"/>
    </location>
</feature>
<dbReference type="GO" id="GO:0007186">
    <property type="term" value="P:G protein-coupled receptor signaling pathway"/>
    <property type="evidence" value="ECO:0007669"/>
    <property type="project" value="InterPro"/>
</dbReference>
<dbReference type="EMBL" id="CATQJA010002635">
    <property type="protein sequence ID" value="CAJ0575054.1"/>
    <property type="molecule type" value="Genomic_DNA"/>
</dbReference>
<dbReference type="Pfam" id="PF10192">
    <property type="entry name" value="GPR180-TMEM145_TM"/>
    <property type="match status" value="1"/>
</dbReference>
<feature type="transmembrane region" description="Helical" evidence="1">
    <location>
        <begin position="402"/>
        <end position="426"/>
    </location>
</feature>
<feature type="transmembrane region" description="Helical" evidence="1">
    <location>
        <begin position="259"/>
        <end position="279"/>
    </location>
</feature>